<keyword evidence="1 4" id="KW-0805">Transcription regulation</keyword>
<comment type="caution">
    <text evidence="6">The sequence shown here is derived from an EMBL/GenBank/DDBJ whole genome shotgun (WGS) entry which is preliminary data.</text>
</comment>
<evidence type="ECO:0000256" key="3">
    <source>
        <dbReference type="ARBA" id="ARBA00023163"/>
    </source>
</evidence>
<evidence type="ECO:0000313" key="7">
    <source>
        <dbReference type="Proteomes" id="UP001476807"/>
    </source>
</evidence>
<feature type="domain" description="HTH marR-type" evidence="5">
    <location>
        <begin position="22"/>
        <end position="77"/>
    </location>
</feature>
<proteinExistence type="inferred from homology"/>
<comment type="similarity">
    <text evidence="4">Belongs to the GbsR family.</text>
</comment>
<keyword evidence="7" id="KW-1185">Reference proteome</keyword>
<dbReference type="PIRSF" id="PIRSF006707">
    <property type="entry name" value="MJ1563"/>
    <property type="match status" value="1"/>
</dbReference>
<dbReference type="RefSeq" id="WP_350411888.1">
    <property type="nucleotide sequence ID" value="NZ_JBEOKT010000005.1"/>
</dbReference>
<organism evidence="6 7">
    <name type="scientific">Pontibacter populi</name>
    <dbReference type="NCBI Taxonomy" id="890055"/>
    <lineage>
        <taxon>Bacteria</taxon>
        <taxon>Pseudomonadati</taxon>
        <taxon>Bacteroidota</taxon>
        <taxon>Cytophagia</taxon>
        <taxon>Cytophagales</taxon>
        <taxon>Hymenobacteraceae</taxon>
        <taxon>Pontibacter</taxon>
    </lineage>
</organism>
<protein>
    <recommendedName>
        <fullName evidence="4">HTH-type transcriptional regulator</fullName>
    </recommendedName>
</protein>
<dbReference type="SUPFAM" id="SSF46785">
    <property type="entry name" value="Winged helix' DNA-binding domain"/>
    <property type="match status" value="1"/>
</dbReference>
<accession>A0ABV1RSY4</accession>
<evidence type="ECO:0000313" key="6">
    <source>
        <dbReference type="EMBL" id="MER2997494.1"/>
    </source>
</evidence>
<sequence length="166" mass="18925">MEYSEAKQRYIEAWGSLGSSWGVNRTMAQIHALLMIATMPLSTEDIMDELKISRGNANMNLRALLDWGLAKKVLIPGERKEFFSTDKDPMVLAAQVAKERKKRELDPIIRLLDEVSTVQGDDEQVKEFRKVTTDLKGFAKQADSVINTFIQSNSNWFFKILGKITR</sequence>
<gene>
    <name evidence="6" type="ORF">ABS362_08045</name>
</gene>
<dbReference type="InterPro" id="IPR000835">
    <property type="entry name" value="HTH_MarR-typ"/>
</dbReference>
<dbReference type="PANTHER" id="PTHR38465:SF1">
    <property type="entry name" value="HTH-TYPE TRANSCRIPTIONAL REGULATOR MJ1563-RELATED"/>
    <property type="match status" value="1"/>
</dbReference>
<name>A0ABV1RSY4_9BACT</name>
<evidence type="ECO:0000259" key="5">
    <source>
        <dbReference type="Pfam" id="PF12802"/>
    </source>
</evidence>
<dbReference type="Pfam" id="PF12802">
    <property type="entry name" value="MarR_2"/>
    <property type="match status" value="1"/>
</dbReference>
<dbReference type="InterPro" id="IPR026282">
    <property type="entry name" value="MJ1563"/>
</dbReference>
<keyword evidence="3 4" id="KW-0804">Transcription</keyword>
<evidence type="ECO:0000256" key="2">
    <source>
        <dbReference type="ARBA" id="ARBA00023125"/>
    </source>
</evidence>
<dbReference type="Proteomes" id="UP001476807">
    <property type="component" value="Unassembled WGS sequence"/>
</dbReference>
<dbReference type="InterPro" id="IPR052362">
    <property type="entry name" value="HTH-GbsR_regulator"/>
</dbReference>
<reference evidence="6 7" key="1">
    <citation type="submission" date="2024-06" db="EMBL/GenBank/DDBJ databases">
        <title>Pontibacter populi HYL7-15.</title>
        <authorList>
            <person name="Kim M.K."/>
        </authorList>
    </citation>
    <scope>NUCLEOTIDE SEQUENCE [LARGE SCALE GENOMIC DNA]</scope>
    <source>
        <strain evidence="6 7">HYL7-15</strain>
    </source>
</reference>
<dbReference type="PANTHER" id="PTHR38465">
    <property type="entry name" value="HTH-TYPE TRANSCRIPTIONAL REGULATOR MJ1563-RELATED"/>
    <property type="match status" value="1"/>
</dbReference>
<evidence type="ECO:0000256" key="4">
    <source>
        <dbReference type="PIRNR" id="PIRNR006707"/>
    </source>
</evidence>
<dbReference type="Gene3D" id="1.10.10.10">
    <property type="entry name" value="Winged helix-like DNA-binding domain superfamily/Winged helix DNA-binding domain"/>
    <property type="match status" value="1"/>
</dbReference>
<dbReference type="EMBL" id="JBEOKT010000005">
    <property type="protein sequence ID" value="MER2997494.1"/>
    <property type="molecule type" value="Genomic_DNA"/>
</dbReference>
<dbReference type="InterPro" id="IPR036388">
    <property type="entry name" value="WH-like_DNA-bd_sf"/>
</dbReference>
<keyword evidence="2 4" id="KW-0238">DNA-binding</keyword>
<evidence type="ECO:0000256" key="1">
    <source>
        <dbReference type="ARBA" id="ARBA00023015"/>
    </source>
</evidence>
<dbReference type="InterPro" id="IPR036390">
    <property type="entry name" value="WH_DNA-bd_sf"/>
</dbReference>